<comment type="cofactor">
    <cofactor evidence="1">
        <name>Fe(2+)</name>
        <dbReference type="ChEBI" id="CHEBI:29033"/>
    </cofactor>
</comment>
<evidence type="ECO:0000259" key="6">
    <source>
        <dbReference type="PROSITE" id="PS51184"/>
    </source>
</evidence>
<sequence length="391" mass="43892">MVAFFNTMYTLNLDIAQFLSEYWQKKPLLIKNAFPQFEDPISADELAGLACEEEISSRIVVTKDDNWEVVQGPFEDYDNYGETHWQLLVQAVNHWYPDSQPLVEALRFLPDWRFDDLMASFATPSGGVGPHVDNYDVFIIQGEGQRRWTVGDNTPQQRRGGNPNSPLVEDFTPIIDVVLEKGDMLYIPPGFPHCGETLTVAMSYSIGFRAPSQQELVSEVADYLLDNNLGQQRFTSKTEPSSAGIVSQDHQVGIMSLLSELSQDPNSYQIVLGKLLSQNRFELDLCEGEEAYCIEDLQDAFAQGAGLSRIGGLKVLRLENDSAPRLFINGEVYELLNTPADIIVLLSDKVSLNADEATELCQHEEVQTLLLKLINQGFYYLSDSDLNDSEE</sequence>
<evidence type="ECO:0000256" key="5">
    <source>
        <dbReference type="ARBA" id="ARBA00023004"/>
    </source>
</evidence>
<evidence type="ECO:0000313" key="7">
    <source>
        <dbReference type="EMBL" id="GMA82389.1"/>
    </source>
</evidence>
<dbReference type="SUPFAM" id="SSF51197">
    <property type="entry name" value="Clavaminate synthase-like"/>
    <property type="match status" value="1"/>
</dbReference>
<evidence type="ECO:0000256" key="1">
    <source>
        <dbReference type="ARBA" id="ARBA00001954"/>
    </source>
</evidence>
<dbReference type="Pfam" id="PF08007">
    <property type="entry name" value="JmjC_2"/>
    <property type="match status" value="1"/>
</dbReference>
<dbReference type="Pfam" id="PF20514">
    <property type="entry name" value="WHD_ROXA"/>
    <property type="match status" value="1"/>
</dbReference>
<feature type="domain" description="JmjC" evidence="6">
    <location>
        <begin position="98"/>
        <end position="225"/>
    </location>
</feature>
<dbReference type="Proteomes" id="UP001157046">
    <property type="component" value="Unassembled WGS sequence"/>
</dbReference>
<dbReference type="EMBL" id="BSUY01000001">
    <property type="protein sequence ID" value="GMA82389.1"/>
    <property type="molecule type" value="Genomic_DNA"/>
</dbReference>
<keyword evidence="3" id="KW-0223">Dioxygenase</keyword>
<evidence type="ECO:0000256" key="2">
    <source>
        <dbReference type="ARBA" id="ARBA00022723"/>
    </source>
</evidence>
<dbReference type="SMART" id="SM00558">
    <property type="entry name" value="JmjC"/>
    <property type="match status" value="1"/>
</dbReference>
<dbReference type="InterPro" id="IPR046799">
    <property type="entry name" value="ROXA-like_wH"/>
</dbReference>
<keyword evidence="2" id="KW-0479">Metal-binding</keyword>
<protein>
    <submittedName>
        <fullName evidence="7">Cupin</fullName>
    </submittedName>
</protein>
<accession>A0ABQ6J4C2</accession>
<reference evidence="8" key="1">
    <citation type="journal article" date="2019" name="Int. J. Syst. Evol. Microbiol.">
        <title>The Global Catalogue of Microorganisms (GCM) 10K type strain sequencing project: providing services to taxonomists for standard genome sequencing and annotation.</title>
        <authorList>
            <consortium name="The Broad Institute Genomics Platform"/>
            <consortium name="The Broad Institute Genome Sequencing Center for Infectious Disease"/>
            <person name="Wu L."/>
            <person name="Ma J."/>
        </authorList>
    </citation>
    <scope>NUCLEOTIDE SEQUENCE [LARGE SCALE GENOMIC DNA]</scope>
    <source>
        <strain evidence="8">NBRC 102030</strain>
    </source>
</reference>
<organism evidence="7 8">
    <name type="scientific">Shewanella glacialipiscicola</name>
    <dbReference type="NCBI Taxonomy" id="614069"/>
    <lineage>
        <taxon>Bacteria</taxon>
        <taxon>Pseudomonadati</taxon>
        <taxon>Pseudomonadota</taxon>
        <taxon>Gammaproteobacteria</taxon>
        <taxon>Alteromonadales</taxon>
        <taxon>Shewanellaceae</taxon>
        <taxon>Shewanella</taxon>
    </lineage>
</organism>
<proteinExistence type="predicted"/>
<name>A0ABQ6J4C2_9GAMM</name>
<dbReference type="PANTHER" id="PTHR13096:SF8">
    <property type="entry name" value="RIBOSOMAL OXYGENASE 1"/>
    <property type="match status" value="1"/>
</dbReference>
<dbReference type="PROSITE" id="PS51184">
    <property type="entry name" value="JMJC"/>
    <property type="match status" value="1"/>
</dbReference>
<dbReference type="Gene3D" id="2.60.120.650">
    <property type="entry name" value="Cupin"/>
    <property type="match status" value="1"/>
</dbReference>
<evidence type="ECO:0000256" key="3">
    <source>
        <dbReference type="ARBA" id="ARBA00022964"/>
    </source>
</evidence>
<evidence type="ECO:0000256" key="4">
    <source>
        <dbReference type="ARBA" id="ARBA00023002"/>
    </source>
</evidence>
<keyword evidence="4" id="KW-0560">Oxidoreductase</keyword>
<evidence type="ECO:0000313" key="8">
    <source>
        <dbReference type="Proteomes" id="UP001157046"/>
    </source>
</evidence>
<keyword evidence="5" id="KW-0408">Iron</keyword>
<dbReference type="InterPro" id="IPR003347">
    <property type="entry name" value="JmjC_dom"/>
</dbReference>
<dbReference type="Gene3D" id="3.40.366.30">
    <property type="entry name" value="50S ribosomal protein L16 arginine hydroxylase, Chain A, Domain 2"/>
    <property type="match status" value="1"/>
</dbReference>
<gene>
    <name evidence="7" type="ORF">GCM10025855_19220</name>
</gene>
<dbReference type="PANTHER" id="PTHR13096">
    <property type="entry name" value="MINA53 MYC INDUCED NUCLEAR ANTIGEN"/>
    <property type="match status" value="1"/>
</dbReference>
<keyword evidence="8" id="KW-1185">Reference proteome</keyword>
<comment type="caution">
    <text evidence="7">The sequence shown here is derived from an EMBL/GenBank/DDBJ whole genome shotgun (WGS) entry which is preliminary data.</text>
</comment>
<dbReference type="InterPro" id="IPR039994">
    <property type="entry name" value="NO66-like"/>
</dbReference>